<evidence type="ECO:0000256" key="4">
    <source>
        <dbReference type="PROSITE-ProRule" id="PRU00335"/>
    </source>
</evidence>
<keyword evidence="8" id="KW-1185">Reference proteome</keyword>
<name>A0A2A9CV28_9ACTN</name>
<dbReference type="Pfam" id="PF00440">
    <property type="entry name" value="TetR_N"/>
    <property type="match status" value="1"/>
</dbReference>
<keyword evidence="2 4" id="KW-0238">DNA-binding</keyword>
<dbReference type="GO" id="GO:0000976">
    <property type="term" value="F:transcription cis-regulatory region binding"/>
    <property type="evidence" value="ECO:0007669"/>
    <property type="project" value="TreeGrafter"/>
</dbReference>
<evidence type="ECO:0000259" key="6">
    <source>
        <dbReference type="PROSITE" id="PS50977"/>
    </source>
</evidence>
<dbReference type="OrthoDB" id="5242433at2"/>
<keyword evidence="1" id="KW-0805">Transcription regulation</keyword>
<dbReference type="Proteomes" id="UP000226079">
    <property type="component" value="Unassembled WGS sequence"/>
</dbReference>
<dbReference type="PROSITE" id="PS50977">
    <property type="entry name" value="HTH_TETR_2"/>
    <property type="match status" value="1"/>
</dbReference>
<dbReference type="EMBL" id="PDJC01000001">
    <property type="protein sequence ID" value="PFG18283.1"/>
    <property type="molecule type" value="Genomic_DNA"/>
</dbReference>
<dbReference type="PANTHER" id="PTHR30055:SF234">
    <property type="entry name" value="HTH-TYPE TRANSCRIPTIONAL REGULATOR BETI"/>
    <property type="match status" value="1"/>
</dbReference>
<sequence length="228" mass="23801">MKRIPPARRRKALIAAAIRVIAAEGMAGATTRAVAAEAGMSLASLHYVFGSRDALLEAVIEQVVDAEARAAADVLAVFDAHGASIGLDALLATGLDRFVDGLVASPDDELALAELTIHARRAGMTELLDQQRRIYLDAAGRTLARAAAQAGVEWTEPLPDIAKLLTTLLDGITYSWLAHRDEASARTSGRFSARSMAALAVPVTIAKTEQSAALSPSADLTTEGAGTC</sequence>
<feature type="signal peptide" evidence="5">
    <location>
        <begin position="1"/>
        <end position="27"/>
    </location>
</feature>
<feature type="DNA-binding region" description="H-T-H motif" evidence="4">
    <location>
        <begin position="30"/>
        <end position="49"/>
    </location>
</feature>
<evidence type="ECO:0000256" key="2">
    <source>
        <dbReference type="ARBA" id="ARBA00023125"/>
    </source>
</evidence>
<proteinExistence type="predicted"/>
<protein>
    <submittedName>
        <fullName evidence="7">TetR family transcriptional regulator</fullName>
    </submittedName>
</protein>
<comment type="caution">
    <text evidence="7">The sequence shown here is derived from an EMBL/GenBank/DDBJ whole genome shotgun (WGS) entry which is preliminary data.</text>
</comment>
<dbReference type="InterPro" id="IPR050109">
    <property type="entry name" value="HTH-type_TetR-like_transc_reg"/>
</dbReference>
<gene>
    <name evidence="7" type="ORF">ATK74_2867</name>
</gene>
<dbReference type="GO" id="GO:0003700">
    <property type="term" value="F:DNA-binding transcription factor activity"/>
    <property type="evidence" value="ECO:0007669"/>
    <property type="project" value="TreeGrafter"/>
</dbReference>
<evidence type="ECO:0000313" key="8">
    <source>
        <dbReference type="Proteomes" id="UP000226079"/>
    </source>
</evidence>
<dbReference type="InterPro" id="IPR001647">
    <property type="entry name" value="HTH_TetR"/>
</dbReference>
<organism evidence="7 8">
    <name type="scientific">Propionicimonas paludicola</name>
    <dbReference type="NCBI Taxonomy" id="185243"/>
    <lineage>
        <taxon>Bacteria</taxon>
        <taxon>Bacillati</taxon>
        <taxon>Actinomycetota</taxon>
        <taxon>Actinomycetes</taxon>
        <taxon>Propionibacteriales</taxon>
        <taxon>Nocardioidaceae</taxon>
        <taxon>Propionicimonas</taxon>
    </lineage>
</organism>
<keyword evidence="5" id="KW-0732">Signal</keyword>
<dbReference type="SUPFAM" id="SSF46689">
    <property type="entry name" value="Homeodomain-like"/>
    <property type="match status" value="1"/>
</dbReference>
<accession>A0A2A9CV28</accession>
<reference evidence="7 8" key="1">
    <citation type="submission" date="2017-10" db="EMBL/GenBank/DDBJ databases">
        <title>Sequencing the genomes of 1000 actinobacteria strains.</title>
        <authorList>
            <person name="Klenk H.-P."/>
        </authorList>
    </citation>
    <scope>NUCLEOTIDE SEQUENCE [LARGE SCALE GENOMIC DNA]</scope>
    <source>
        <strain evidence="7 8">DSM 15597</strain>
    </source>
</reference>
<dbReference type="PANTHER" id="PTHR30055">
    <property type="entry name" value="HTH-TYPE TRANSCRIPTIONAL REGULATOR RUTR"/>
    <property type="match status" value="1"/>
</dbReference>
<dbReference type="PRINTS" id="PR00455">
    <property type="entry name" value="HTHTETR"/>
</dbReference>
<evidence type="ECO:0000256" key="5">
    <source>
        <dbReference type="SAM" id="SignalP"/>
    </source>
</evidence>
<dbReference type="Gene3D" id="1.10.357.10">
    <property type="entry name" value="Tetracycline Repressor, domain 2"/>
    <property type="match status" value="1"/>
</dbReference>
<dbReference type="AlphaFoldDB" id="A0A2A9CV28"/>
<dbReference type="RefSeq" id="WP_098461653.1">
    <property type="nucleotide sequence ID" value="NZ_PDJC01000001.1"/>
</dbReference>
<evidence type="ECO:0000313" key="7">
    <source>
        <dbReference type="EMBL" id="PFG18283.1"/>
    </source>
</evidence>
<dbReference type="InterPro" id="IPR009057">
    <property type="entry name" value="Homeodomain-like_sf"/>
</dbReference>
<evidence type="ECO:0000256" key="3">
    <source>
        <dbReference type="ARBA" id="ARBA00023163"/>
    </source>
</evidence>
<feature type="domain" description="HTH tetR-type" evidence="6">
    <location>
        <begin position="7"/>
        <end position="67"/>
    </location>
</feature>
<keyword evidence="3" id="KW-0804">Transcription</keyword>
<feature type="chain" id="PRO_5038862555" evidence="5">
    <location>
        <begin position="28"/>
        <end position="228"/>
    </location>
</feature>
<evidence type="ECO:0000256" key="1">
    <source>
        <dbReference type="ARBA" id="ARBA00023015"/>
    </source>
</evidence>